<evidence type="ECO:0000256" key="3">
    <source>
        <dbReference type="ARBA" id="ARBA00023242"/>
    </source>
</evidence>
<dbReference type="InterPro" id="IPR017930">
    <property type="entry name" value="Myb_dom"/>
</dbReference>
<sequence>MEGLKRGAWNFNEDRILTDCIKIHGEKKVSTEKGFKRSWRSCRCGQRKYLRKAEISQDEEDLIIRLHKLLGNRWMLIAGRLPGRTENEIRNHWNTNLSKKVQDLPASKLIHKCSLLHKGEITEEEEDLIARLHKLLGNRWSLIAGRIPGRTENEIKNHWTINLSKKVQDHSIA</sequence>
<organism evidence="6 7">
    <name type="scientific">Kingdonia uniflora</name>
    <dbReference type="NCBI Taxonomy" id="39325"/>
    <lineage>
        <taxon>Eukaryota</taxon>
        <taxon>Viridiplantae</taxon>
        <taxon>Streptophyta</taxon>
        <taxon>Embryophyta</taxon>
        <taxon>Tracheophyta</taxon>
        <taxon>Spermatophyta</taxon>
        <taxon>Magnoliopsida</taxon>
        <taxon>Ranunculales</taxon>
        <taxon>Circaeasteraceae</taxon>
        <taxon>Kingdonia</taxon>
    </lineage>
</organism>
<dbReference type="SMART" id="SM00717">
    <property type="entry name" value="SANT"/>
    <property type="match status" value="3"/>
</dbReference>
<dbReference type="InterPro" id="IPR009057">
    <property type="entry name" value="Homeodomain-like_sf"/>
</dbReference>
<feature type="domain" description="Myb-like" evidence="4">
    <location>
        <begin position="118"/>
        <end position="163"/>
    </location>
</feature>
<feature type="domain" description="Myb-like" evidence="4">
    <location>
        <begin position="47"/>
        <end position="97"/>
    </location>
</feature>
<dbReference type="PROSITE" id="PS50090">
    <property type="entry name" value="MYB_LIKE"/>
    <property type="match status" value="2"/>
</dbReference>
<reference evidence="6 7" key="1">
    <citation type="journal article" date="2020" name="IScience">
        <title>Genome Sequencing of the Endangered Kingdonia uniflora (Circaeasteraceae, Ranunculales) Reveals Potential Mechanisms of Evolutionary Specialization.</title>
        <authorList>
            <person name="Sun Y."/>
            <person name="Deng T."/>
            <person name="Zhang A."/>
            <person name="Moore M.J."/>
            <person name="Landis J.B."/>
            <person name="Lin N."/>
            <person name="Zhang H."/>
            <person name="Zhang X."/>
            <person name="Huang J."/>
            <person name="Zhang X."/>
            <person name="Sun H."/>
            <person name="Wang H."/>
        </authorList>
    </citation>
    <scope>NUCLEOTIDE SEQUENCE [LARGE SCALE GENOMIC DNA]</scope>
    <source>
        <strain evidence="6">TB1705</strain>
        <tissue evidence="6">Leaf</tissue>
    </source>
</reference>
<dbReference type="GO" id="GO:0000976">
    <property type="term" value="F:transcription cis-regulatory region binding"/>
    <property type="evidence" value="ECO:0007669"/>
    <property type="project" value="TreeGrafter"/>
</dbReference>
<evidence type="ECO:0000313" key="6">
    <source>
        <dbReference type="EMBL" id="KAF6157520.1"/>
    </source>
</evidence>
<dbReference type="EMBL" id="JACGCM010001275">
    <property type="protein sequence ID" value="KAF6157520.1"/>
    <property type="molecule type" value="Genomic_DNA"/>
</dbReference>
<dbReference type="SUPFAM" id="SSF46689">
    <property type="entry name" value="Homeodomain-like"/>
    <property type="match status" value="2"/>
</dbReference>
<evidence type="ECO:0000259" key="4">
    <source>
        <dbReference type="PROSITE" id="PS50090"/>
    </source>
</evidence>
<evidence type="ECO:0000259" key="5">
    <source>
        <dbReference type="PROSITE" id="PS51294"/>
    </source>
</evidence>
<dbReference type="AlphaFoldDB" id="A0A7J7MRX5"/>
<dbReference type="Proteomes" id="UP000541444">
    <property type="component" value="Unassembled WGS sequence"/>
</dbReference>
<dbReference type="PANTHER" id="PTHR47998:SF91">
    <property type="entry name" value="MYB-RELATED PROTEIN 308-LIKE"/>
    <property type="match status" value="1"/>
</dbReference>
<dbReference type="OrthoDB" id="2143914at2759"/>
<comment type="caution">
    <text evidence="6">The sequence shown here is derived from an EMBL/GenBank/DDBJ whole genome shotgun (WGS) entry which is preliminary data.</text>
</comment>
<dbReference type="GO" id="GO:0006355">
    <property type="term" value="P:regulation of DNA-templated transcription"/>
    <property type="evidence" value="ECO:0007669"/>
    <property type="project" value="TreeGrafter"/>
</dbReference>
<name>A0A7J7MRX5_9MAGN</name>
<comment type="subcellular location">
    <subcellularLocation>
        <location evidence="1">Nucleus</location>
    </subcellularLocation>
</comment>
<gene>
    <name evidence="6" type="ORF">GIB67_004458</name>
</gene>
<keyword evidence="2" id="KW-0238">DNA-binding</keyword>
<proteinExistence type="predicted"/>
<feature type="domain" description="HTH myb-type" evidence="5">
    <location>
        <begin position="116"/>
        <end position="167"/>
    </location>
</feature>
<keyword evidence="3" id="KW-0539">Nucleus</keyword>
<dbReference type="Gene3D" id="1.10.10.60">
    <property type="entry name" value="Homeodomain-like"/>
    <property type="match status" value="2"/>
</dbReference>
<dbReference type="InterPro" id="IPR015495">
    <property type="entry name" value="Myb_TF_plants"/>
</dbReference>
<accession>A0A7J7MRX5</accession>
<dbReference type="CDD" id="cd00167">
    <property type="entry name" value="SANT"/>
    <property type="match status" value="2"/>
</dbReference>
<dbReference type="GO" id="GO:0005634">
    <property type="term" value="C:nucleus"/>
    <property type="evidence" value="ECO:0007669"/>
    <property type="project" value="UniProtKB-SubCell"/>
</dbReference>
<evidence type="ECO:0000313" key="7">
    <source>
        <dbReference type="Proteomes" id="UP000541444"/>
    </source>
</evidence>
<dbReference type="InterPro" id="IPR001005">
    <property type="entry name" value="SANT/Myb"/>
</dbReference>
<feature type="domain" description="HTH myb-type" evidence="5">
    <location>
        <begin position="47"/>
        <end position="101"/>
    </location>
</feature>
<dbReference type="PANTHER" id="PTHR47998">
    <property type="entry name" value="TRANSCRIPTION FACTOR MYB51-LIKE ISOFORM X1"/>
    <property type="match status" value="1"/>
</dbReference>
<keyword evidence="7" id="KW-1185">Reference proteome</keyword>
<evidence type="ECO:0000256" key="2">
    <source>
        <dbReference type="ARBA" id="ARBA00023125"/>
    </source>
</evidence>
<evidence type="ECO:0000256" key="1">
    <source>
        <dbReference type="ARBA" id="ARBA00004123"/>
    </source>
</evidence>
<dbReference type="PROSITE" id="PS51294">
    <property type="entry name" value="HTH_MYB"/>
    <property type="match status" value="2"/>
</dbReference>
<dbReference type="Pfam" id="PF00249">
    <property type="entry name" value="Myb_DNA-binding"/>
    <property type="match status" value="2"/>
</dbReference>
<dbReference type="GO" id="GO:0030154">
    <property type="term" value="P:cell differentiation"/>
    <property type="evidence" value="ECO:0007669"/>
    <property type="project" value="TreeGrafter"/>
</dbReference>
<protein>
    <submittedName>
        <fullName evidence="6">Uncharacterized protein</fullName>
    </submittedName>
</protein>